<gene>
    <name evidence="8" type="ORF">DDR33_13875</name>
</gene>
<dbReference type="RefSeq" id="WP_109416404.1">
    <property type="nucleotide sequence ID" value="NZ_QEAS01000011.1"/>
</dbReference>
<dbReference type="OrthoDB" id="6231665at2"/>
<evidence type="ECO:0000256" key="5">
    <source>
        <dbReference type="ARBA" id="ARBA00023136"/>
    </source>
</evidence>
<dbReference type="NCBIfam" id="TIGR00229">
    <property type="entry name" value="sensory_box"/>
    <property type="match status" value="1"/>
</dbReference>
<evidence type="ECO:0000256" key="3">
    <source>
        <dbReference type="ARBA" id="ARBA00022679"/>
    </source>
</evidence>
<proteinExistence type="predicted"/>
<evidence type="ECO:0000256" key="6">
    <source>
        <dbReference type="SAM" id="Phobius"/>
    </source>
</evidence>
<dbReference type="SMART" id="SM00091">
    <property type="entry name" value="PAS"/>
    <property type="match status" value="1"/>
</dbReference>
<organism evidence="8 9">
    <name type="scientific">Pararcticibacter amylolyticus</name>
    <dbReference type="NCBI Taxonomy" id="2173175"/>
    <lineage>
        <taxon>Bacteria</taxon>
        <taxon>Pseudomonadati</taxon>
        <taxon>Bacteroidota</taxon>
        <taxon>Sphingobacteriia</taxon>
        <taxon>Sphingobacteriales</taxon>
        <taxon>Sphingobacteriaceae</taxon>
        <taxon>Pararcticibacter</taxon>
    </lineage>
</organism>
<comment type="catalytic activity">
    <reaction evidence="1">
        <text>ATP + protein L-histidine = ADP + protein N-phospho-L-histidine.</text>
        <dbReference type="EC" id="2.7.13.3"/>
    </reaction>
</comment>
<keyword evidence="3" id="KW-0808">Transferase</keyword>
<keyword evidence="6" id="KW-0812">Transmembrane</keyword>
<keyword evidence="6" id="KW-1133">Transmembrane helix</keyword>
<dbReference type="GO" id="GO:0000156">
    <property type="term" value="F:phosphorelay response regulator activity"/>
    <property type="evidence" value="ECO:0007669"/>
    <property type="project" value="TreeGrafter"/>
</dbReference>
<protein>
    <recommendedName>
        <fullName evidence="2">histidine kinase</fullName>
        <ecNumber evidence="2">2.7.13.3</ecNumber>
    </recommendedName>
</protein>
<dbReference type="PANTHER" id="PTHR42878:SF15">
    <property type="entry name" value="BACTERIOPHYTOCHROME"/>
    <property type="match status" value="1"/>
</dbReference>
<evidence type="ECO:0000256" key="2">
    <source>
        <dbReference type="ARBA" id="ARBA00012438"/>
    </source>
</evidence>
<dbReference type="PANTHER" id="PTHR42878">
    <property type="entry name" value="TWO-COMPONENT HISTIDINE KINASE"/>
    <property type="match status" value="1"/>
</dbReference>
<dbReference type="Proteomes" id="UP000245647">
    <property type="component" value="Unassembled WGS sequence"/>
</dbReference>
<evidence type="ECO:0000313" key="9">
    <source>
        <dbReference type="Proteomes" id="UP000245647"/>
    </source>
</evidence>
<dbReference type="EC" id="2.7.13.3" evidence="2"/>
<dbReference type="EMBL" id="QEAS01000011">
    <property type="protein sequence ID" value="PWG79887.1"/>
    <property type="molecule type" value="Genomic_DNA"/>
</dbReference>
<accession>A0A2U2PER1</accession>
<dbReference type="InterPro" id="IPR050351">
    <property type="entry name" value="BphY/WalK/GraS-like"/>
</dbReference>
<dbReference type="GO" id="GO:0007234">
    <property type="term" value="P:osmosensory signaling via phosphorelay pathway"/>
    <property type="evidence" value="ECO:0007669"/>
    <property type="project" value="TreeGrafter"/>
</dbReference>
<feature type="domain" description="PAS" evidence="7">
    <location>
        <begin position="72"/>
        <end position="146"/>
    </location>
</feature>
<name>A0A2U2PER1_9SPHI</name>
<dbReference type="CDD" id="cd00130">
    <property type="entry name" value="PAS"/>
    <property type="match status" value="1"/>
</dbReference>
<dbReference type="Gene3D" id="3.30.450.20">
    <property type="entry name" value="PAS domain"/>
    <property type="match status" value="1"/>
</dbReference>
<dbReference type="Pfam" id="PF13426">
    <property type="entry name" value="PAS_9"/>
    <property type="match status" value="1"/>
</dbReference>
<dbReference type="CDD" id="cd00082">
    <property type="entry name" value="HisKA"/>
    <property type="match status" value="1"/>
</dbReference>
<keyword evidence="4" id="KW-0418">Kinase</keyword>
<keyword evidence="9" id="KW-1185">Reference proteome</keyword>
<dbReference type="PROSITE" id="PS50112">
    <property type="entry name" value="PAS"/>
    <property type="match status" value="1"/>
</dbReference>
<dbReference type="InterPro" id="IPR000014">
    <property type="entry name" value="PAS"/>
</dbReference>
<dbReference type="SUPFAM" id="SSF55785">
    <property type="entry name" value="PYP-like sensor domain (PAS domain)"/>
    <property type="match status" value="1"/>
</dbReference>
<dbReference type="GO" id="GO:0016020">
    <property type="term" value="C:membrane"/>
    <property type="evidence" value="ECO:0007669"/>
    <property type="project" value="UniProtKB-SubCell"/>
</dbReference>
<dbReference type="GO" id="GO:0030295">
    <property type="term" value="F:protein kinase activator activity"/>
    <property type="evidence" value="ECO:0007669"/>
    <property type="project" value="TreeGrafter"/>
</dbReference>
<dbReference type="SUPFAM" id="SSF47384">
    <property type="entry name" value="Homodimeric domain of signal transducing histidine kinase"/>
    <property type="match status" value="1"/>
</dbReference>
<dbReference type="InterPro" id="IPR003661">
    <property type="entry name" value="HisK_dim/P_dom"/>
</dbReference>
<dbReference type="InterPro" id="IPR035965">
    <property type="entry name" value="PAS-like_dom_sf"/>
</dbReference>
<dbReference type="InterPro" id="IPR036097">
    <property type="entry name" value="HisK_dim/P_sf"/>
</dbReference>
<dbReference type="Gene3D" id="1.10.287.130">
    <property type="match status" value="1"/>
</dbReference>
<evidence type="ECO:0000259" key="7">
    <source>
        <dbReference type="PROSITE" id="PS50112"/>
    </source>
</evidence>
<comment type="caution">
    <text evidence="8">The sequence shown here is derived from an EMBL/GenBank/DDBJ whole genome shotgun (WGS) entry which is preliminary data.</text>
</comment>
<reference evidence="8 9" key="1">
    <citation type="submission" date="2018-04" db="EMBL/GenBank/DDBJ databases">
        <title>Pedobacter chongqingensis sp. nov., isolated from a rottenly hemp rope.</title>
        <authorList>
            <person name="Cai Y."/>
        </authorList>
    </citation>
    <scope>NUCLEOTIDE SEQUENCE [LARGE SCALE GENOMIC DNA]</scope>
    <source>
        <strain evidence="8 9">FJ4-8</strain>
    </source>
</reference>
<feature type="transmembrane region" description="Helical" evidence="6">
    <location>
        <begin position="41"/>
        <end position="60"/>
    </location>
</feature>
<dbReference type="AlphaFoldDB" id="A0A2U2PER1"/>
<evidence type="ECO:0000313" key="8">
    <source>
        <dbReference type="EMBL" id="PWG79887.1"/>
    </source>
</evidence>
<dbReference type="Pfam" id="PF00512">
    <property type="entry name" value="HisKA"/>
    <property type="match status" value="1"/>
</dbReference>
<keyword evidence="5 6" id="KW-0472">Membrane</keyword>
<sequence>MRLRTSRIPLIFLLFGSLWALSSDPVITMLAKHHAFHIQDSIRGFNDIVFVLLSTVLLYGQVRKEQRKLRQSEEQYRTLFFANPNPMWIYHIESRKFIEVNQAAINKYGYSRNEFLSMTIMDIRPAKDIGRLEDAIKIGETTMSDGFIWEHITSTGQHLLVSITSHHLTFNNQYCSMVMVTDVTEVIQNKEKLERSLGQQKQLNDQLEKTIRATRLAHNAFREIAWAISHEIRRPLASVLSLIGMLKDAHSEQERNELYELLETSSVDLDNIVKNNIRKINDQEQKVDPSKL</sequence>
<evidence type="ECO:0000256" key="1">
    <source>
        <dbReference type="ARBA" id="ARBA00000085"/>
    </source>
</evidence>
<evidence type="ECO:0000256" key="4">
    <source>
        <dbReference type="ARBA" id="ARBA00022777"/>
    </source>
</evidence>
<dbReference type="GO" id="GO:0000155">
    <property type="term" value="F:phosphorelay sensor kinase activity"/>
    <property type="evidence" value="ECO:0007669"/>
    <property type="project" value="InterPro"/>
</dbReference>